<proteinExistence type="predicted"/>
<protein>
    <submittedName>
        <fullName evidence="1">Uncharacterized protein</fullName>
    </submittedName>
</protein>
<sequence>MERRDPVIEAYLMDLNFIQMNRGLGFKCIVRRTPWGPKLQAWYHSAPVPSKFGRSVQSLTLIDFRNLIKQ</sequence>
<accession>A0AAE1DCQ2</accession>
<gene>
    <name evidence="1" type="ORF">RRG08_021296</name>
</gene>
<comment type="caution">
    <text evidence="1">The sequence shown here is derived from an EMBL/GenBank/DDBJ whole genome shotgun (WGS) entry which is preliminary data.</text>
</comment>
<dbReference type="AlphaFoldDB" id="A0AAE1DCQ2"/>
<organism evidence="1 2">
    <name type="scientific">Elysia crispata</name>
    <name type="common">lettuce slug</name>
    <dbReference type="NCBI Taxonomy" id="231223"/>
    <lineage>
        <taxon>Eukaryota</taxon>
        <taxon>Metazoa</taxon>
        <taxon>Spiralia</taxon>
        <taxon>Lophotrochozoa</taxon>
        <taxon>Mollusca</taxon>
        <taxon>Gastropoda</taxon>
        <taxon>Heterobranchia</taxon>
        <taxon>Euthyneura</taxon>
        <taxon>Panpulmonata</taxon>
        <taxon>Sacoglossa</taxon>
        <taxon>Placobranchoidea</taxon>
        <taxon>Plakobranchidae</taxon>
        <taxon>Elysia</taxon>
    </lineage>
</organism>
<evidence type="ECO:0000313" key="1">
    <source>
        <dbReference type="EMBL" id="KAK3765617.1"/>
    </source>
</evidence>
<dbReference type="Proteomes" id="UP001283361">
    <property type="component" value="Unassembled WGS sequence"/>
</dbReference>
<keyword evidence="2" id="KW-1185">Reference proteome</keyword>
<evidence type="ECO:0000313" key="2">
    <source>
        <dbReference type="Proteomes" id="UP001283361"/>
    </source>
</evidence>
<reference evidence="1" key="1">
    <citation type="journal article" date="2023" name="G3 (Bethesda)">
        <title>A reference genome for the long-term kleptoplast-retaining sea slug Elysia crispata morphotype clarki.</title>
        <authorList>
            <person name="Eastman K.E."/>
            <person name="Pendleton A.L."/>
            <person name="Shaikh M.A."/>
            <person name="Suttiyut T."/>
            <person name="Ogas R."/>
            <person name="Tomko P."/>
            <person name="Gavelis G."/>
            <person name="Widhalm J.R."/>
            <person name="Wisecaver J.H."/>
        </authorList>
    </citation>
    <scope>NUCLEOTIDE SEQUENCE</scope>
    <source>
        <strain evidence="1">ECLA1</strain>
    </source>
</reference>
<name>A0AAE1DCQ2_9GAST</name>
<dbReference type="EMBL" id="JAWDGP010004282">
    <property type="protein sequence ID" value="KAK3765617.1"/>
    <property type="molecule type" value="Genomic_DNA"/>
</dbReference>